<dbReference type="EMBL" id="JANAKD010001743">
    <property type="protein sequence ID" value="KAJ3476795.1"/>
    <property type="molecule type" value="Genomic_DNA"/>
</dbReference>
<reference evidence="1" key="1">
    <citation type="submission" date="2022-07" db="EMBL/GenBank/DDBJ databases">
        <title>Genome Sequence of Lecanicillium saksenae.</title>
        <authorList>
            <person name="Buettner E."/>
        </authorList>
    </citation>
    <scope>NUCLEOTIDE SEQUENCE</scope>
    <source>
        <strain evidence="1">VT-O1</strain>
    </source>
</reference>
<proteinExistence type="predicted"/>
<accession>A0ACC1QJ31</accession>
<evidence type="ECO:0000313" key="2">
    <source>
        <dbReference type="Proteomes" id="UP001148737"/>
    </source>
</evidence>
<organism evidence="1 2">
    <name type="scientific">Lecanicillium saksenae</name>
    <dbReference type="NCBI Taxonomy" id="468837"/>
    <lineage>
        <taxon>Eukaryota</taxon>
        <taxon>Fungi</taxon>
        <taxon>Dikarya</taxon>
        <taxon>Ascomycota</taxon>
        <taxon>Pezizomycotina</taxon>
        <taxon>Sordariomycetes</taxon>
        <taxon>Hypocreomycetidae</taxon>
        <taxon>Hypocreales</taxon>
        <taxon>Cordycipitaceae</taxon>
        <taxon>Lecanicillium</taxon>
    </lineage>
</organism>
<evidence type="ECO:0000313" key="1">
    <source>
        <dbReference type="EMBL" id="KAJ3476795.1"/>
    </source>
</evidence>
<comment type="caution">
    <text evidence="1">The sequence shown here is derived from an EMBL/GenBank/DDBJ whole genome shotgun (WGS) entry which is preliminary data.</text>
</comment>
<dbReference type="Proteomes" id="UP001148737">
    <property type="component" value="Unassembled WGS sequence"/>
</dbReference>
<name>A0ACC1QJ31_9HYPO</name>
<protein>
    <submittedName>
        <fullName evidence="1">Uncharacterized protein</fullName>
    </submittedName>
</protein>
<keyword evidence="2" id="KW-1185">Reference proteome</keyword>
<gene>
    <name evidence="1" type="ORF">NLG97_g9015</name>
</gene>
<sequence>MQFAGLSSPGAIAAAYELVSPLGISYYAHASALSPAFYQALLDRYWRRSEFKPSRDQRQTINRFNAHVLGEQYTKEASRLYPRTKDESKKRNNDFILNDRVHEAEYSRLKSPPEPAHKFDVTLEEDNFTEEKFKVFQNYQQVIHKDDPAENTKKSFTRFLCDSPLRRQTETRPDGTKKRLGSFHQCYRLDGELVAVGVLDLLPECVSSVYFMYHESIHKLSPGKLGALHEIALASEEGYRWWYPGYYIHSCPKMRYKMDYAPQYILDPVTLSWDPLDKTVLALLDKAPYVSLSQCRANEAGTQDADGKDDSPPGQDAVAEDDSDSDEDGIDGSLFDANMPGIPTLAEMEDVSMDGIRVLVKDALMLYRVSDLVGWRETTIHEWPRMKARMAELVAAMGIDSPSKLCLDLTR</sequence>